<accession>A0A6A6B9R6</accession>
<evidence type="ECO:0000313" key="1">
    <source>
        <dbReference type="EMBL" id="KAF2141012.1"/>
    </source>
</evidence>
<name>A0A6A6B9R6_9PEZI</name>
<keyword evidence="2" id="KW-1185">Reference proteome</keyword>
<dbReference type="RefSeq" id="XP_033396725.1">
    <property type="nucleotide sequence ID" value="XM_033546670.1"/>
</dbReference>
<reference evidence="1" key="1">
    <citation type="journal article" date="2020" name="Stud. Mycol.">
        <title>101 Dothideomycetes genomes: a test case for predicting lifestyles and emergence of pathogens.</title>
        <authorList>
            <person name="Haridas S."/>
            <person name="Albert R."/>
            <person name="Binder M."/>
            <person name="Bloem J."/>
            <person name="Labutti K."/>
            <person name="Salamov A."/>
            <person name="Andreopoulos B."/>
            <person name="Baker S."/>
            <person name="Barry K."/>
            <person name="Bills G."/>
            <person name="Bluhm B."/>
            <person name="Cannon C."/>
            <person name="Castanera R."/>
            <person name="Culley D."/>
            <person name="Daum C."/>
            <person name="Ezra D."/>
            <person name="Gonzalez J."/>
            <person name="Henrissat B."/>
            <person name="Kuo A."/>
            <person name="Liang C."/>
            <person name="Lipzen A."/>
            <person name="Lutzoni F."/>
            <person name="Magnuson J."/>
            <person name="Mondo S."/>
            <person name="Nolan M."/>
            <person name="Ohm R."/>
            <person name="Pangilinan J."/>
            <person name="Park H.-J."/>
            <person name="Ramirez L."/>
            <person name="Alfaro M."/>
            <person name="Sun H."/>
            <person name="Tritt A."/>
            <person name="Yoshinaga Y."/>
            <person name="Zwiers L.-H."/>
            <person name="Turgeon B."/>
            <person name="Goodwin S."/>
            <person name="Spatafora J."/>
            <person name="Crous P."/>
            <person name="Grigoriev I."/>
        </authorList>
    </citation>
    <scope>NUCLEOTIDE SEQUENCE</scope>
    <source>
        <strain evidence="1">CBS 121167</strain>
    </source>
</reference>
<evidence type="ECO:0000313" key="2">
    <source>
        <dbReference type="Proteomes" id="UP000799438"/>
    </source>
</evidence>
<protein>
    <submittedName>
        <fullName evidence="1">Uncharacterized protein</fullName>
    </submittedName>
</protein>
<organism evidence="1 2">
    <name type="scientific">Aplosporella prunicola CBS 121167</name>
    <dbReference type="NCBI Taxonomy" id="1176127"/>
    <lineage>
        <taxon>Eukaryota</taxon>
        <taxon>Fungi</taxon>
        <taxon>Dikarya</taxon>
        <taxon>Ascomycota</taxon>
        <taxon>Pezizomycotina</taxon>
        <taxon>Dothideomycetes</taxon>
        <taxon>Dothideomycetes incertae sedis</taxon>
        <taxon>Botryosphaeriales</taxon>
        <taxon>Aplosporellaceae</taxon>
        <taxon>Aplosporella</taxon>
    </lineage>
</organism>
<dbReference type="AlphaFoldDB" id="A0A6A6B9R6"/>
<dbReference type="EMBL" id="ML995488">
    <property type="protein sequence ID" value="KAF2141012.1"/>
    <property type="molecule type" value="Genomic_DNA"/>
</dbReference>
<dbReference type="Proteomes" id="UP000799438">
    <property type="component" value="Unassembled WGS sequence"/>
</dbReference>
<dbReference type="GeneID" id="54304176"/>
<proteinExistence type="predicted"/>
<sequence>MASFFRRLPPYSYSLEPCTPSQAMAFAKEFVSLVNICMRHPALRVPRSRVCALLMLRRPESRACMSISASPRVCLRLPAGPRVSGQSSGGGLPRSPSHRFWNPISWFNLGCSLVARPHDHTGPCQALECLAFVTKHRRVLLLTAQAITIIRAPSDSLTTRALEGSEMRHVIPALKDVHRKLKIPRP</sequence>
<gene>
    <name evidence="1" type="ORF">K452DRAFT_43967</name>
</gene>